<gene>
    <name evidence="1" type="ORF">ORM20_00161</name>
</gene>
<proteinExistence type="predicted"/>
<sequence length="164" mass="19094">MLTTSQFNDKYRNTIVIAEYGAFRAETVYDIFDDRKPHICHRIMRIDTDEKGEEISAHVHQEFYTVKEMIQEFNDIIYGSLDAEYHIVEHGIIDVNNALFNVLLIEGKPISIQKDPSPIVELRVLNGAEMVTVFKDFKGGSWDTIEKIRHHPLFKVIFQEAFYA</sequence>
<name>A0A9N6ZGB4_9VIRU</name>
<reference evidence="1" key="1">
    <citation type="submission" date="2022-10" db="EMBL/GenBank/DDBJ databases">
        <authorList>
            <person name="Meaden S."/>
        </authorList>
    </citation>
    <scope>NUCLEOTIDE SEQUENCE</scope>
</reference>
<evidence type="ECO:0000313" key="1">
    <source>
        <dbReference type="EMBL" id="CAI3971210.1"/>
    </source>
</evidence>
<organism evidence="1">
    <name type="scientific">Ochrobactrum phage ORM_20</name>
    <dbReference type="NCBI Taxonomy" id="2985243"/>
    <lineage>
        <taxon>Viruses</taxon>
    </lineage>
</organism>
<dbReference type="EMBL" id="OX359470">
    <property type="protein sequence ID" value="CAI3971210.1"/>
    <property type="molecule type" value="Genomic_DNA"/>
</dbReference>
<protein>
    <submittedName>
        <fullName evidence="1">Uncharacterized protein</fullName>
    </submittedName>
</protein>
<accession>A0A9N6ZGB4</accession>